<dbReference type="EMBL" id="QPJW01000014">
    <property type="protein sequence ID" value="RCX15629.1"/>
    <property type="molecule type" value="Genomic_DNA"/>
</dbReference>
<evidence type="ECO:0000313" key="4">
    <source>
        <dbReference type="EMBL" id="RCX15629.1"/>
    </source>
</evidence>
<feature type="domain" description="Endonuclease NucS C-terminal" evidence="2">
    <location>
        <begin position="186"/>
        <end position="251"/>
    </location>
</feature>
<dbReference type="InterPro" id="IPR011856">
    <property type="entry name" value="tRNA_endonuc-like_dom_sf"/>
</dbReference>
<keyword evidence="1" id="KW-0238">DNA-binding</keyword>
<reference evidence="4 5" key="1">
    <citation type="submission" date="2018-07" db="EMBL/GenBank/DDBJ databases">
        <title>Genomic Encyclopedia of Type Strains, Phase III (KMG-III): the genomes of soil and plant-associated and newly described type strains.</title>
        <authorList>
            <person name="Whitman W."/>
        </authorList>
    </citation>
    <scope>NUCLEOTIDE SEQUENCE [LARGE SCALE GENOMIC DNA]</scope>
    <source>
        <strain evidence="4 5">CECT 8333</strain>
    </source>
</reference>
<dbReference type="InterPro" id="IPR048301">
    <property type="entry name" value="NucS_C"/>
</dbReference>
<dbReference type="GO" id="GO:0003677">
    <property type="term" value="F:DNA binding"/>
    <property type="evidence" value="ECO:0007669"/>
    <property type="project" value="UniProtKB-KW"/>
</dbReference>
<protein>
    <recommendedName>
        <fullName evidence="6">Nuclease of restriction endonuclease-like (RecB) superfamily</fullName>
    </recommendedName>
</protein>
<keyword evidence="5" id="KW-1185">Reference proteome</keyword>
<gene>
    <name evidence="4" type="ORF">DFP94_11477</name>
</gene>
<evidence type="ECO:0000256" key="1">
    <source>
        <dbReference type="ARBA" id="ARBA00023125"/>
    </source>
</evidence>
<sequence length="280" mass="32288">MILAQFLHSYRSECYLISSRTFIWQMIKEAVENSPNVKVSYQEIKDYIFRTYGDINEGTINAQIIVCTVNQPSRIHYPENKKPRISKTKYDFLYTVGRGQVVIYNPEEHGVWEITHSNFGKLVVRQQLDEGSIDSQIEMHTETTEDFLFPFEAQLRDFIVQNLSSININCMMLKLFVDENLRDGVEYPTEVGPIDILCVDQNGDFIVFELKLGKGPDRAIGQIARYMGWVKKNIAADKEVKGIIVAKEVDNKLKYAASVVPGISLYEYQIKFLIQHIDLE</sequence>
<comment type="caution">
    <text evidence="4">The sequence shown here is derived from an EMBL/GenBank/DDBJ whole genome shotgun (WGS) entry which is preliminary data.</text>
</comment>
<dbReference type="Pfam" id="PF01939">
    <property type="entry name" value="NucS_C"/>
    <property type="match status" value="1"/>
</dbReference>
<dbReference type="Gene3D" id="3.40.1350.10">
    <property type="match status" value="1"/>
</dbReference>
<organism evidence="4 5">
    <name type="scientific">Fontibacillus phaseoli</name>
    <dbReference type="NCBI Taxonomy" id="1416533"/>
    <lineage>
        <taxon>Bacteria</taxon>
        <taxon>Bacillati</taxon>
        <taxon>Bacillota</taxon>
        <taxon>Bacilli</taxon>
        <taxon>Bacillales</taxon>
        <taxon>Paenibacillaceae</taxon>
        <taxon>Fontibacillus</taxon>
    </lineage>
</organism>
<proteinExistence type="predicted"/>
<dbReference type="Pfam" id="PF24706">
    <property type="entry name" value="DUF7669"/>
    <property type="match status" value="1"/>
</dbReference>
<evidence type="ECO:0000259" key="2">
    <source>
        <dbReference type="Pfam" id="PF01939"/>
    </source>
</evidence>
<dbReference type="AlphaFoldDB" id="A0A369B247"/>
<dbReference type="InterPro" id="IPR056086">
    <property type="entry name" value="DUF7669"/>
</dbReference>
<dbReference type="Proteomes" id="UP000253090">
    <property type="component" value="Unassembled WGS sequence"/>
</dbReference>
<dbReference type="GO" id="GO:0004519">
    <property type="term" value="F:endonuclease activity"/>
    <property type="evidence" value="ECO:0007669"/>
    <property type="project" value="InterPro"/>
</dbReference>
<dbReference type="CDD" id="cd22341">
    <property type="entry name" value="NucS-like"/>
    <property type="match status" value="1"/>
</dbReference>
<feature type="domain" description="DUF7669" evidence="3">
    <location>
        <begin position="23"/>
        <end position="101"/>
    </location>
</feature>
<evidence type="ECO:0008006" key="6">
    <source>
        <dbReference type="Google" id="ProtNLM"/>
    </source>
</evidence>
<name>A0A369B247_9BACL</name>
<dbReference type="PANTHER" id="PTHR38814:SF1">
    <property type="entry name" value="ENDONUCLEASE NUCS"/>
    <property type="match status" value="1"/>
</dbReference>
<accession>A0A369B247</accession>
<dbReference type="PANTHER" id="PTHR38814">
    <property type="entry name" value="ENDONUCLEASE NUCS"/>
    <property type="match status" value="1"/>
</dbReference>
<evidence type="ECO:0000313" key="5">
    <source>
        <dbReference type="Proteomes" id="UP000253090"/>
    </source>
</evidence>
<dbReference type="InterPro" id="IPR002793">
    <property type="entry name" value="Endonuclease_NucS"/>
</dbReference>
<evidence type="ECO:0000259" key="3">
    <source>
        <dbReference type="Pfam" id="PF24706"/>
    </source>
</evidence>